<protein>
    <submittedName>
        <fullName evidence="2">Uncharacterized protein</fullName>
    </submittedName>
</protein>
<proteinExistence type="predicted"/>
<keyword evidence="3" id="KW-1185">Reference proteome</keyword>
<sequence>MARNERPIIASVYVSVHAVFQLQTRRPRGVKHYGYEWVWMLGDYDASAAVMRNLLATIKAESFPLPVTCCIYSVKTGGKTTKKTHKVEVSFTQEVETHTTLGAKNANLPNYNNHIVVHRYVKKELWKTGRDGSSTRPMAQRQQSRTSLRVR</sequence>
<comment type="caution">
    <text evidence="2">The sequence shown here is derived from an EMBL/GenBank/DDBJ whole genome shotgun (WGS) entry which is preliminary data.</text>
</comment>
<evidence type="ECO:0000313" key="2">
    <source>
        <dbReference type="EMBL" id="KAJ1157723.1"/>
    </source>
</evidence>
<accession>A0AAV7S3A6</accession>
<gene>
    <name evidence="2" type="ORF">NDU88_010423</name>
</gene>
<dbReference type="Proteomes" id="UP001066276">
    <property type="component" value="Chromosome 5"/>
</dbReference>
<feature type="compositionally biased region" description="Polar residues" evidence="1">
    <location>
        <begin position="131"/>
        <end position="151"/>
    </location>
</feature>
<evidence type="ECO:0000256" key="1">
    <source>
        <dbReference type="SAM" id="MobiDB-lite"/>
    </source>
</evidence>
<dbReference type="AlphaFoldDB" id="A0AAV7S3A6"/>
<feature type="region of interest" description="Disordered" evidence="1">
    <location>
        <begin position="129"/>
        <end position="151"/>
    </location>
</feature>
<reference evidence="2" key="1">
    <citation type="journal article" date="2022" name="bioRxiv">
        <title>Sequencing and chromosome-scale assembly of the giantPleurodeles waltlgenome.</title>
        <authorList>
            <person name="Brown T."/>
            <person name="Elewa A."/>
            <person name="Iarovenko S."/>
            <person name="Subramanian E."/>
            <person name="Araus A.J."/>
            <person name="Petzold A."/>
            <person name="Susuki M."/>
            <person name="Suzuki K.-i.T."/>
            <person name="Hayashi T."/>
            <person name="Toyoda A."/>
            <person name="Oliveira C."/>
            <person name="Osipova E."/>
            <person name="Leigh N.D."/>
            <person name="Simon A."/>
            <person name="Yun M.H."/>
        </authorList>
    </citation>
    <scope>NUCLEOTIDE SEQUENCE</scope>
    <source>
        <strain evidence="2">20211129_DDA</strain>
        <tissue evidence="2">Liver</tissue>
    </source>
</reference>
<name>A0AAV7S3A6_PLEWA</name>
<evidence type="ECO:0000313" key="3">
    <source>
        <dbReference type="Proteomes" id="UP001066276"/>
    </source>
</evidence>
<dbReference type="EMBL" id="JANPWB010000009">
    <property type="protein sequence ID" value="KAJ1157723.1"/>
    <property type="molecule type" value="Genomic_DNA"/>
</dbReference>
<organism evidence="2 3">
    <name type="scientific">Pleurodeles waltl</name>
    <name type="common">Iberian ribbed newt</name>
    <dbReference type="NCBI Taxonomy" id="8319"/>
    <lineage>
        <taxon>Eukaryota</taxon>
        <taxon>Metazoa</taxon>
        <taxon>Chordata</taxon>
        <taxon>Craniata</taxon>
        <taxon>Vertebrata</taxon>
        <taxon>Euteleostomi</taxon>
        <taxon>Amphibia</taxon>
        <taxon>Batrachia</taxon>
        <taxon>Caudata</taxon>
        <taxon>Salamandroidea</taxon>
        <taxon>Salamandridae</taxon>
        <taxon>Pleurodelinae</taxon>
        <taxon>Pleurodeles</taxon>
    </lineage>
</organism>